<evidence type="ECO:0000259" key="2">
    <source>
        <dbReference type="Pfam" id="PF07589"/>
    </source>
</evidence>
<dbReference type="EMBL" id="WNWM01000002">
    <property type="protein sequence ID" value="MUI11049.1"/>
    <property type="molecule type" value="Genomic_DNA"/>
</dbReference>
<feature type="signal peptide" evidence="1">
    <location>
        <begin position="1"/>
        <end position="23"/>
    </location>
</feature>
<evidence type="ECO:0000313" key="4">
    <source>
        <dbReference type="Proteomes" id="UP000431684"/>
    </source>
</evidence>
<dbReference type="Pfam" id="PF07589">
    <property type="entry name" value="PEP-CTERM"/>
    <property type="match status" value="1"/>
</dbReference>
<reference evidence="3 4" key="1">
    <citation type="submission" date="2019-11" db="EMBL/GenBank/DDBJ databases">
        <title>Draft Genome Sequences of Six Type Strains of the Genus Massilia.</title>
        <authorList>
            <person name="Miess H."/>
            <person name="Frediansyah A."/>
            <person name="Goeker M."/>
            <person name="Gross H."/>
        </authorList>
    </citation>
    <scope>NUCLEOTIDE SEQUENCE [LARGE SCALE GENOMIC DNA]</scope>
    <source>
        <strain evidence="3 4">DSM 17513</strain>
    </source>
</reference>
<evidence type="ECO:0000256" key="1">
    <source>
        <dbReference type="SAM" id="SignalP"/>
    </source>
</evidence>
<evidence type="ECO:0000313" key="3">
    <source>
        <dbReference type="EMBL" id="MUI11049.1"/>
    </source>
</evidence>
<dbReference type="InterPro" id="IPR013424">
    <property type="entry name" value="Ice-binding_C"/>
</dbReference>
<feature type="domain" description="Ice-binding protein C-terminal" evidence="2">
    <location>
        <begin position="201"/>
        <end position="225"/>
    </location>
</feature>
<protein>
    <submittedName>
        <fullName evidence="3">PEP-CTERM sorting domain-containing protein</fullName>
    </submittedName>
</protein>
<dbReference type="NCBIfam" id="TIGR02595">
    <property type="entry name" value="PEP_CTERM"/>
    <property type="match status" value="1"/>
</dbReference>
<accession>A0A6I3X2K2</accession>
<comment type="caution">
    <text evidence="3">The sequence shown here is derived from an EMBL/GenBank/DDBJ whole genome shotgun (WGS) entry which is preliminary data.</text>
</comment>
<keyword evidence="4" id="KW-1185">Reference proteome</keyword>
<name>A0A6I3X2K2_9BURK</name>
<feature type="chain" id="PRO_5026152060" evidence="1">
    <location>
        <begin position="24"/>
        <end position="228"/>
    </location>
</feature>
<organism evidence="3 4">
    <name type="scientific">Pseudoduganella dura</name>
    <dbReference type="NCBI Taxonomy" id="321982"/>
    <lineage>
        <taxon>Bacteria</taxon>
        <taxon>Pseudomonadati</taxon>
        <taxon>Pseudomonadota</taxon>
        <taxon>Betaproteobacteria</taxon>
        <taxon>Burkholderiales</taxon>
        <taxon>Oxalobacteraceae</taxon>
        <taxon>Telluria group</taxon>
        <taxon>Pseudoduganella</taxon>
    </lineage>
</organism>
<gene>
    <name evidence="3" type="ORF">GJV26_00865</name>
</gene>
<dbReference type="Proteomes" id="UP000431684">
    <property type="component" value="Unassembled WGS sequence"/>
</dbReference>
<dbReference type="RefSeq" id="WP_155706826.1">
    <property type="nucleotide sequence ID" value="NZ_BMWU01000054.1"/>
</dbReference>
<keyword evidence="1" id="KW-0732">Signal</keyword>
<dbReference type="AlphaFoldDB" id="A0A6I3X2K2"/>
<sequence length="228" mass="23892">MKTIVSKLSVAVIGTIVMAGAHAATTTVTSIGEHARQGVLATNNFNRASKNVTVQSYDIGTSDGGKFLALCIEPTVAMDRALATTYSVSTYTGFANNVQIQRLFSEYYDDALASTSASLSFQLALWELNNDTGGKLVGTGADVGAFSFAQVPSTGNNKVLLTEANNMVNYALSNAAITQTYTYTLFQSASSQSLVAATISAVPEPSTYAMLGLGLALVGFAARRRKQG</sequence>
<proteinExistence type="predicted"/>